<dbReference type="EMBL" id="HACM01005455">
    <property type="protein sequence ID" value="CRZ05897.1"/>
    <property type="molecule type" value="Transcribed_RNA"/>
</dbReference>
<feature type="non-terminal residue" evidence="2">
    <location>
        <position position="161"/>
    </location>
</feature>
<dbReference type="AlphaFoldDB" id="A0A0H5QVX9"/>
<sequence>MGVLEAFLKTQTGFESFKTMLEREFAVENILFWDECEKFRMDSSVLFMERDNREVKDSMSGADLFLAGRAKTIFDRYLATNSLLEVNLPSETLESYRSLFEEDYESSPRINKDLFVEASKMILALMEANFLSRFCDMETVVWNKFVEERRENVVLELYLNK</sequence>
<dbReference type="PROSITE" id="PS50132">
    <property type="entry name" value="RGS"/>
    <property type="match status" value="1"/>
</dbReference>
<evidence type="ECO:0000259" key="1">
    <source>
        <dbReference type="PROSITE" id="PS50132"/>
    </source>
</evidence>
<feature type="domain" description="RGS" evidence="1">
    <location>
        <begin position="3"/>
        <end position="134"/>
    </location>
</feature>
<name>A0A0H5QVX9_9EUKA</name>
<accession>A0A0H5QVX9</accession>
<dbReference type="InterPro" id="IPR044926">
    <property type="entry name" value="RGS_subdomain_2"/>
</dbReference>
<dbReference type="InterPro" id="IPR016137">
    <property type="entry name" value="RGS"/>
</dbReference>
<dbReference type="Gene3D" id="1.10.167.10">
    <property type="entry name" value="Regulator of G-protein Signalling 4, domain 2"/>
    <property type="match status" value="1"/>
</dbReference>
<dbReference type="PANTHER" id="PTHR10845">
    <property type="entry name" value="REGULATOR OF G PROTEIN SIGNALING"/>
    <property type="match status" value="1"/>
</dbReference>
<protein>
    <recommendedName>
        <fullName evidence="1">RGS domain-containing protein</fullName>
    </recommendedName>
</protein>
<dbReference type="SUPFAM" id="SSF48097">
    <property type="entry name" value="Regulator of G-protein signaling, RGS"/>
    <property type="match status" value="1"/>
</dbReference>
<dbReference type="Pfam" id="PF00615">
    <property type="entry name" value="RGS"/>
    <property type="match status" value="1"/>
</dbReference>
<dbReference type="PANTHER" id="PTHR10845:SF192">
    <property type="entry name" value="DOUBLE HIT, ISOFORM B"/>
    <property type="match status" value="1"/>
</dbReference>
<proteinExistence type="predicted"/>
<dbReference type="InterPro" id="IPR036305">
    <property type="entry name" value="RGS_sf"/>
</dbReference>
<evidence type="ECO:0000313" key="2">
    <source>
        <dbReference type="EMBL" id="CRZ05897.1"/>
    </source>
</evidence>
<organism evidence="2">
    <name type="scientific">Spongospora subterranea</name>
    <dbReference type="NCBI Taxonomy" id="70186"/>
    <lineage>
        <taxon>Eukaryota</taxon>
        <taxon>Sar</taxon>
        <taxon>Rhizaria</taxon>
        <taxon>Endomyxa</taxon>
        <taxon>Phytomyxea</taxon>
        <taxon>Plasmodiophorida</taxon>
        <taxon>Plasmodiophoridae</taxon>
        <taxon>Spongospora</taxon>
    </lineage>
</organism>
<reference evidence="2" key="1">
    <citation type="submission" date="2015-04" db="EMBL/GenBank/DDBJ databases">
        <title>The genome sequence of the plant pathogenic Rhizarian Plasmodiophora brassicae reveals insights in its biotrophic life cycle and the origin of chitin synthesis.</title>
        <authorList>
            <person name="Schwelm A."/>
            <person name="Fogelqvist J."/>
            <person name="Knaust A."/>
            <person name="Julke S."/>
            <person name="Lilja T."/>
            <person name="Dhandapani V."/>
            <person name="Bonilla-Rosso G."/>
            <person name="Karlsson M."/>
            <person name="Shevchenko A."/>
            <person name="Choi S.R."/>
            <person name="Kim H.G."/>
            <person name="Park J.Y."/>
            <person name="Lim Y.P."/>
            <person name="Ludwig-Muller J."/>
            <person name="Dixelius C."/>
        </authorList>
    </citation>
    <scope>NUCLEOTIDE SEQUENCE</scope>
    <source>
        <tissue evidence="2">Potato root galls</tissue>
    </source>
</reference>
<dbReference type="CDD" id="cd07440">
    <property type="entry name" value="RGS"/>
    <property type="match status" value="1"/>
</dbReference>
<dbReference type="SMART" id="SM00315">
    <property type="entry name" value="RGS"/>
    <property type="match status" value="1"/>
</dbReference>